<dbReference type="PANTHER" id="PTHR42085">
    <property type="entry name" value="F-BOX DOMAIN-CONTAINING PROTEIN"/>
    <property type="match status" value="1"/>
</dbReference>
<dbReference type="PANTHER" id="PTHR42085:SF1">
    <property type="entry name" value="F-BOX DOMAIN-CONTAINING PROTEIN"/>
    <property type="match status" value="1"/>
</dbReference>
<keyword evidence="2" id="KW-1185">Reference proteome</keyword>
<accession>A0A136IZQ6</accession>
<organism evidence="1 2">
    <name type="scientific">Microdochium bolleyi</name>
    <dbReference type="NCBI Taxonomy" id="196109"/>
    <lineage>
        <taxon>Eukaryota</taxon>
        <taxon>Fungi</taxon>
        <taxon>Dikarya</taxon>
        <taxon>Ascomycota</taxon>
        <taxon>Pezizomycotina</taxon>
        <taxon>Sordariomycetes</taxon>
        <taxon>Xylariomycetidae</taxon>
        <taxon>Xylariales</taxon>
        <taxon>Microdochiaceae</taxon>
        <taxon>Microdochium</taxon>
    </lineage>
</organism>
<dbReference type="InterPro" id="IPR038883">
    <property type="entry name" value="AN11006-like"/>
</dbReference>
<dbReference type="OrthoDB" id="5413827at2759"/>
<dbReference type="AlphaFoldDB" id="A0A136IZQ6"/>
<reference evidence="2" key="1">
    <citation type="submission" date="2016-02" db="EMBL/GenBank/DDBJ databases">
        <title>Draft genome sequence of Microdochium bolleyi, a fungal endophyte of beachgrass.</title>
        <authorList>
            <consortium name="DOE Joint Genome Institute"/>
            <person name="David A.S."/>
            <person name="May G."/>
            <person name="Haridas S."/>
            <person name="Lim J."/>
            <person name="Wang M."/>
            <person name="Labutti K."/>
            <person name="Lipzen A."/>
            <person name="Barry K."/>
            <person name="Grigoriev I.V."/>
        </authorList>
    </citation>
    <scope>NUCLEOTIDE SEQUENCE [LARGE SCALE GENOMIC DNA]</scope>
    <source>
        <strain evidence="2">J235TASD1</strain>
    </source>
</reference>
<evidence type="ECO:0000313" key="1">
    <source>
        <dbReference type="EMBL" id="KXJ90398.1"/>
    </source>
</evidence>
<protein>
    <submittedName>
        <fullName evidence="1">Uncharacterized protein</fullName>
    </submittedName>
</protein>
<proteinExistence type="predicted"/>
<gene>
    <name evidence="1" type="ORF">Micbo1qcDRAFT_234414</name>
</gene>
<dbReference type="InParanoid" id="A0A136IZQ6"/>
<dbReference type="Proteomes" id="UP000070501">
    <property type="component" value="Unassembled WGS sequence"/>
</dbReference>
<name>A0A136IZQ6_9PEZI</name>
<evidence type="ECO:0000313" key="2">
    <source>
        <dbReference type="Proteomes" id="UP000070501"/>
    </source>
</evidence>
<sequence>MSAVGDDGRMATARGDHRAALSFLDLPPEIRNQVYTIVLHRKRDVEKRLVPVLWPAPDDADTKEDRARRRREARLRAQAPPWRHTVLTTQPGRLACTCRQVYHEFAPMVFASHMIVVSPIEQVRHRLHVPAVVGGSGSIYNSWAPTYALDFLERTTLAPPRDLRPPLLMCTSLQLAIATPVTPATQRRWHRALAFLAEHGRALRELRVRFDHDWHLSQCLIGCPSRDELRLRNTGEARVRPGMGASGEDEKAGPLQHPTPGCCVELAEDVTLIEILGRFRGLDRLKIRAFSGQDWSALLEQHIDPGLAVYHVGFLHLGSHVEGVGTPKLMHADYRRPSGLDSGRC</sequence>
<dbReference type="EMBL" id="KQ964252">
    <property type="protein sequence ID" value="KXJ90398.1"/>
    <property type="molecule type" value="Genomic_DNA"/>
</dbReference>